<name>U2J9H4_9SPHI</name>
<gene>
    <name evidence="1" type="ORF">M472_11115</name>
</gene>
<dbReference type="AlphaFoldDB" id="U2J9H4"/>
<dbReference type="PATRIC" id="fig|1346330.5.peg.2661"/>
<keyword evidence="2" id="KW-1185">Reference proteome</keyword>
<evidence type="ECO:0000313" key="2">
    <source>
        <dbReference type="Proteomes" id="UP000016584"/>
    </source>
</evidence>
<protein>
    <submittedName>
        <fullName evidence="1">Uncharacterized protein</fullName>
    </submittedName>
</protein>
<accession>U2J9H4</accession>
<comment type="caution">
    <text evidence="1">The sequence shown here is derived from an EMBL/GenBank/DDBJ whole genome shotgun (WGS) entry which is preliminary data.</text>
</comment>
<dbReference type="Proteomes" id="UP000016584">
    <property type="component" value="Unassembled WGS sequence"/>
</dbReference>
<organism evidence="1 2">
    <name type="scientific">Sphingobacterium paucimobilis HER1398</name>
    <dbReference type="NCBI Taxonomy" id="1346330"/>
    <lineage>
        <taxon>Bacteria</taxon>
        <taxon>Pseudomonadati</taxon>
        <taxon>Bacteroidota</taxon>
        <taxon>Sphingobacteriia</taxon>
        <taxon>Sphingobacteriales</taxon>
        <taxon>Sphingobacteriaceae</taxon>
        <taxon>Sphingobacterium</taxon>
    </lineage>
</organism>
<reference evidence="1 2" key="1">
    <citation type="journal article" date="2013" name="Genome Announc.">
        <title>The Draft Genome Sequence of Sphingomonas paucimobilis Strain HER1398 (Proteobacteria), Host to the Giant PAU Phage, Indicates That It Is a Member of the Genus Sphingobacterium (Bacteroidetes).</title>
        <authorList>
            <person name="White R.A.III."/>
            <person name="Suttle C.A."/>
        </authorList>
    </citation>
    <scope>NUCLEOTIDE SEQUENCE [LARGE SCALE GENOMIC DNA]</scope>
    <source>
        <strain evidence="1 2">HER1398</strain>
    </source>
</reference>
<dbReference type="EMBL" id="ATDL01000015">
    <property type="protein sequence ID" value="ERJ59323.1"/>
    <property type="molecule type" value="Genomic_DNA"/>
</dbReference>
<dbReference type="STRING" id="1346330.M472_11115"/>
<sequence>MKRSPDNVGNNNKEMHKIIKKISQAVQVLLLAPVKLPGKALNIIKYVAVGLGVLEAMTSEKEKEGNE</sequence>
<evidence type="ECO:0000313" key="1">
    <source>
        <dbReference type="EMBL" id="ERJ59323.1"/>
    </source>
</evidence>
<proteinExistence type="predicted"/>